<evidence type="ECO:0000256" key="1">
    <source>
        <dbReference type="SAM" id="Phobius"/>
    </source>
</evidence>
<keyword evidence="1" id="KW-0812">Transmembrane</keyword>
<organism evidence="2 3">
    <name type="scientific">Brevundimonas viscosa</name>
    <dbReference type="NCBI Taxonomy" id="871741"/>
    <lineage>
        <taxon>Bacteria</taxon>
        <taxon>Pseudomonadati</taxon>
        <taxon>Pseudomonadota</taxon>
        <taxon>Alphaproteobacteria</taxon>
        <taxon>Caulobacterales</taxon>
        <taxon>Caulobacteraceae</taxon>
        <taxon>Brevundimonas</taxon>
    </lineage>
</organism>
<feature type="transmembrane region" description="Helical" evidence="1">
    <location>
        <begin position="33"/>
        <end position="53"/>
    </location>
</feature>
<reference evidence="3" key="1">
    <citation type="submission" date="2016-10" db="EMBL/GenBank/DDBJ databases">
        <authorList>
            <person name="Varghese N."/>
            <person name="Submissions S."/>
        </authorList>
    </citation>
    <scope>NUCLEOTIDE SEQUENCE [LARGE SCALE GENOMIC DNA]</scope>
    <source>
        <strain evidence="3">CGMCC 1.10683</strain>
    </source>
</reference>
<keyword evidence="1" id="KW-1133">Transmembrane helix</keyword>
<feature type="transmembrane region" description="Helical" evidence="1">
    <location>
        <begin position="90"/>
        <end position="111"/>
    </location>
</feature>
<dbReference type="EMBL" id="FOZV01000007">
    <property type="protein sequence ID" value="SFS82909.1"/>
    <property type="molecule type" value="Genomic_DNA"/>
</dbReference>
<protein>
    <submittedName>
        <fullName evidence="2">Uncharacterized protein</fullName>
    </submittedName>
</protein>
<sequence>MSARDIRIKTERPMAKPAPDVALARRAKALDTLSVVGAAPAGLGLGALAAGVLKTAAAQPFAVGLFAHLGAMTARRRLDADRPAAWWEEALYWGCWAAILPLAGYLALVWLTV</sequence>
<evidence type="ECO:0000313" key="2">
    <source>
        <dbReference type="EMBL" id="SFS82909.1"/>
    </source>
</evidence>
<dbReference type="Proteomes" id="UP000198788">
    <property type="component" value="Unassembled WGS sequence"/>
</dbReference>
<dbReference type="AlphaFoldDB" id="A0A1I6T0Z0"/>
<dbReference type="STRING" id="871741.SAMN05192570_2852"/>
<gene>
    <name evidence="2" type="ORF">SAMN05192570_2852</name>
</gene>
<evidence type="ECO:0000313" key="3">
    <source>
        <dbReference type="Proteomes" id="UP000198788"/>
    </source>
</evidence>
<keyword evidence="3" id="KW-1185">Reference proteome</keyword>
<keyword evidence="1" id="KW-0472">Membrane</keyword>
<accession>A0A1I6T0Z0</accession>
<proteinExistence type="predicted"/>
<name>A0A1I6T0Z0_9CAUL</name>